<protein>
    <submittedName>
        <fullName evidence="2">Uncharacterized protein</fullName>
    </submittedName>
</protein>
<evidence type="ECO:0000256" key="1">
    <source>
        <dbReference type="SAM" id="SignalP"/>
    </source>
</evidence>
<keyword evidence="1" id="KW-0732">Signal</keyword>
<dbReference type="InterPro" id="IPR032675">
    <property type="entry name" value="LRR_dom_sf"/>
</dbReference>
<sequence>MFQTQTWAEVREFGERFRMTSRWTFCFFLLTPISGLDPPCRCTVHPTQGLMVNCSSPDPPLRLHLPRDITQLQLSNTGLRTVPPGLFDSLNLKNLLAKESTITLYIDERHAILEASSLRSQKPKHRRSWGFLNKPVEPMERPLLGMELLPQTLQKKPNRKMKET</sequence>
<reference evidence="2 3" key="1">
    <citation type="submission" date="2024-04" db="EMBL/GenBank/DDBJ databases">
        <authorList>
            <person name="Waldvogel A.-M."/>
            <person name="Schoenle A."/>
        </authorList>
    </citation>
    <scope>NUCLEOTIDE SEQUENCE [LARGE SCALE GENOMIC DNA]</scope>
</reference>
<proteinExistence type="predicted"/>
<dbReference type="EMBL" id="OZ035827">
    <property type="protein sequence ID" value="CAL1606804.1"/>
    <property type="molecule type" value="Genomic_DNA"/>
</dbReference>
<dbReference type="Proteomes" id="UP001497482">
    <property type="component" value="Chromosome 5"/>
</dbReference>
<dbReference type="AlphaFoldDB" id="A0AAV2M0F4"/>
<dbReference type="Gene3D" id="3.80.10.10">
    <property type="entry name" value="Ribonuclease Inhibitor"/>
    <property type="match status" value="1"/>
</dbReference>
<evidence type="ECO:0000313" key="2">
    <source>
        <dbReference type="EMBL" id="CAL1606804.1"/>
    </source>
</evidence>
<evidence type="ECO:0000313" key="3">
    <source>
        <dbReference type="Proteomes" id="UP001497482"/>
    </source>
</evidence>
<accession>A0AAV2M0F4</accession>
<feature type="chain" id="PRO_5043976911" evidence="1">
    <location>
        <begin position="36"/>
        <end position="164"/>
    </location>
</feature>
<keyword evidence="3" id="KW-1185">Reference proteome</keyword>
<organism evidence="2 3">
    <name type="scientific">Knipowitschia caucasica</name>
    <name type="common">Caucasian dwarf goby</name>
    <name type="synonym">Pomatoschistus caucasicus</name>
    <dbReference type="NCBI Taxonomy" id="637954"/>
    <lineage>
        <taxon>Eukaryota</taxon>
        <taxon>Metazoa</taxon>
        <taxon>Chordata</taxon>
        <taxon>Craniata</taxon>
        <taxon>Vertebrata</taxon>
        <taxon>Euteleostomi</taxon>
        <taxon>Actinopterygii</taxon>
        <taxon>Neopterygii</taxon>
        <taxon>Teleostei</taxon>
        <taxon>Neoteleostei</taxon>
        <taxon>Acanthomorphata</taxon>
        <taxon>Gobiaria</taxon>
        <taxon>Gobiiformes</taxon>
        <taxon>Gobioidei</taxon>
        <taxon>Gobiidae</taxon>
        <taxon>Gobiinae</taxon>
        <taxon>Knipowitschia</taxon>
    </lineage>
</organism>
<gene>
    <name evidence="2" type="ORF">KC01_LOCUS33921</name>
</gene>
<feature type="signal peptide" evidence="1">
    <location>
        <begin position="1"/>
        <end position="35"/>
    </location>
</feature>
<name>A0AAV2M0F4_KNICA</name>